<gene>
    <name evidence="7" type="ordered locus">Desca_1165</name>
</gene>
<dbReference type="Proteomes" id="UP000009226">
    <property type="component" value="Chromosome"/>
</dbReference>
<sequence length="316" mass="35427">MNSVLPKIKPMLAVKTAPFDNSDFLYEIKWDGYRGLAYLDDKTIILSRNQLDLTPSFPELHGLHLKVKQRPTLLDGEIVVLQDGKPSFGALQGRGKITDSLKVARLARQTPATFIAFDILFRAGENVMDLPLKTRKEILNELVEQGPDLIISQYVVGSGLDFFDAVSSAGLEGVMAKRLDSPYLPGKRSSYWKKIRRIQSAELVICGWEKGEGHRSLGSLILAGFDHGRWVYMGKVGTGFTEDEEMRLLALLQPLVIESPVLAVPKAELRFPTWVKPEIVCEVTFTEISHEGRLRHPSYKGTRPDKMPEECPPIQN</sequence>
<evidence type="ECO:0000259" key="6">
    <source>
        <dbReference type="PROSITE" id="PS50160"/>
    </source>
</evidence>
<keyword evidence="3 7" id="KW-0436">Ligase</keyword>
<dbReference type="AlphaFoldDB" id="F6B3K0"/>
<dbReference type="InterPro" id="IPR012309">
    <property type="entry name" value="DNA_ligase_ATP-dep_C"/>
</dbReference>
<dbReference type="Pfam" id="PF04679">
    <property type="entry name" value="DNA_ligase_A_C"/>
    <property type="match status" value="1"/>
</dbReference>
<dbReference type="CDD" id="cd07906">
    <property type="entry name" value="Adenylation_DNA_ligase_LigD_LigC"/>
    <property type="match status" value="1"/>
</dbReference>
<dbReference type="Gene3D" id="3.30.470.30">
    <property type="entry name" value="DNA ligase/mRNA capping enzyme"/>
    <property type="match status" value="1"/>
</dbReference>
<dbReference type="Gene3D" id="2.40.50.140">
    <property type="entry name" value="Nucleic acid-binding proteins"/>
    <property type="match status" value="1"/>
</dbReference>
<dbReference type="InterPro" id="IPR050191">
    <property type="entry name" value="ATP-dep_DNA_ligase"/>
</dbReference>
<dbReference type="InterPro" id="IPR012340">
    <property type="entry name" value="NA-bd_OB-fold"/>
</dbReference>
<evidence type="ECO:0000256" key="2">
    <source>
        <dbReference type="ARBA" id="ARBA00012727"/>
    </source>
</evidence>
<evidence type="ECO:0000256" key="5">
    <source>
        <dbReference type="SAM" id="MobiDB-lite"/>
    </source>
</evidence>
<dbReference type="RefSeq" id="WP_013810036.1">
    <property type="nucleotide sequence ID" value="NC_015565.1"/>
</dbReference>
<dbReference type="Gene3D" id="3.30.1490.70">
    <property type="match status" value="1"/>
</dbReference>
<dbReference type="PANTHER" id="PTHR45674:SF4">
    <property type="entry name" value="DNA LIGASE 1"/>
    <property type="match status" value="1"/>
</dbReference>
<dbReference type="NCBIfam" id="TIGR02779">
    <property type="entry name" value="NHEJ_ligase_lig"/>
    <property type="match status" value="1"/>
</dbReference>
<evidence type="ECO:0000256" key="4">
    <source>
        <dbReference type="ARBA" id="ARBA00034003"/>
    </source>
</evidence>
<comment type="catalytic activity">
    <reaction evidence="4">
        <text>ATP + (deoxyribonucleotide)n-3'-hydroxyl + 5'-phospho-(deoxyribonucleotide)m = (deoxyribonucleotide)n+m + AMP + diphosphate.</text>
        <dbReference type="EC" id="6.5.1.1"/>
    </reaction>
</comment>
<dbReference type="SUPFAM" id="SSF50249">
    <property type="entry name" value="Nucleic acid-binding proteins"/>
    <property type="match status" value="1"/>
</dbReference>
<dbReference type="SUPFAM" id="SSF56091">
    <property type="entry name" value="DNA ligase/mRNA capping enzyme, catalytic domain"/>
    <property type="match status" value="1"/>
</dbReference>
<accession>F6B3K0</accession>
<evidence type="ECO:0000256" key="3">
    <source>
        <dbReference type="ARBA" id="ARBA00022598"/>
    </source>
</evidence>
<dbReference type="InterPro" id="IPR012310">
    <property type="entry name" value="DNA_ligase_ATP-dep_cent"/>
</dbReference>
<dbReference type="eggNOG" id="COG1793">
    <property type="taxonomic scope" value="Bacteria"/>
</dbReference>
<reference evidence="7" key="1">
    <citation type="submission" date="2011-05" db="EMBL/GenBank/DDBJ databases">
        <title>Complete sequence of Desulfotomaculum carboxydivorans CO-1-SRB.</title>
        <authorList>
            <consortium name="US DOE Joint Genome Institute"/>
            <person name="Lucas S."/>
            <person name="Han J."/>
            <person name="Lapidus A."/>
            <person name="Cheng J.-F."/>
            <person name="Goodwin L."/>
            <person name="Pitluck S."/>
            <person name="Peters L."/>
            <person name="Mikhailova N."/>
            <person name="Lu M."/>
            <person name="Han C."/>
            <person name="Tapia R."/>
            <person name="Land M."/>
            <person name="Hauser L."/>
            <person name="Kyrpides N."/>
            <person name="Ivanova N."/>
            <person name="Pagani I."/>
            <person name="Stams A."/>
            <person name="Plugge C."/>
            <person name="Muyzer G."/>
            <person name="Kuever J."/>
            <person name="Parshina S."/>
            <person name="Ivanova A."/>
            <person name="Nazina T."/>
            <person name="Woyke T."/>
        </authorList>
    </citation>
    <scope>NUCLEOTIDE SEQUENCE [LARGE SCALE GENOMIC DNA]</scope>
    <source>
        <strain evidence="7">CO-1-SRB</strain>
    </source>
</reference>
<dbReference type="EC" id="6.5.1.1" evidence="2"/>
<dbReference type="InterPro" id="IPR014146">
    <property type="entry name" value="LigD_ligase_dom"/>
</dbReference>
<protein>
    <recommendedName>
        <fullName evidence="2">DNA ligase (ATP)</fullName>
        <ecNumber evidence="2">6.5.1.1</ecNumber>
    </recommendedName>
</protein>
<proteinExistence type="inferred from homology"/>
<dbReference type="PANTHER" id="PTHR45674">
    <property type="entry name" value="DNA LIGASE 1/3 FAMILY MEMBER"/>
    <property type="match status" value="1"/>
</dbReference>
<dbReference type="GO" id="GO:0003910">
    <property type="term" value="F:DNA ligase (ATP) activity"/>
    <property type="evidence" value="ECO:0007669"/>
    <property type="project" value="UniProtKB-EC"/>
</dbReference>
<feature type="region of interest" description="Disordered" evidence="5">
    <location>
        <begin position="296"/>
        <end position="316"/>
    </location>
</feature>
<keyword evidence="8" id="KW-1185">Reference proteome</keyword>
<dbReference type="EMBL" id="CP002736">
    <property type="protein sequence ID" value="AEF94029.1"/>
    <property type="molecule type" value="Genomic_DNA"/>
</dbReference>
<dbReference type="CDD" id="cd07971">
    <property type="entry name" value="OBF_DNA_ligase_LigD"/>
    <property type="match status" value="1"/>
</dbReference>
<dbReference type="GO" id="GO:0005524">
    <property type="term" value="F:ATP binding"/>
    <property type="evidence" value="ECO:0007669"/>
    <property type="project" value="InterPro"/>
</dbReference>
<comment type="similarity">
    <text evidence="1">Belongs to the ATP-dependent DNA ligase family.</text>
</comment>
<dbReference type="PROSITE" id="PS50160">
    <property type="entry name" value="DNA_LIGASE_A3"/>
    <property type="match status" value="1"/>
</dbReference>
<dbReference type="HOGENOM" id="CLU_008325_4_0_9"/>
<dbReference type="STRING" id="868595.Desca_1165"/>
<evidence type="ECO:0000313" key="7">
    <source>
        <dbReference type="EMBL" id="AEF94029.1"/>
    </source>
</evidence>
<evidence type="ECO:0000256" key="1">
    <source>
        <dbReference type="ARBA" id="ARBA00007572"/>
    </source>
</evidence>
<evidence type="ECO:0000313" key="8">
    <source>
        <dbReference type="Proteomes" id="UP000009226"/>
    </source>
</evidence>
<feature type="domain" description="ATP-dependent DNA ligase family profile" evidence="6">
    <location>
        <begin position="105"/>
        <end position="237"/>
    </location>
</feature>
<dbReference type="Pfam" id="PF01068">
    <property type="entry name" value="DNA_ligase_A_M"/>
    <property type="match status" value="1"/>
</dbReference>
<organism evidence="7 8">
    <name type="scientific">Desulfotomaculum nigrificans (strain DSM 14880 / VKM B-2319 / CO-1-SRB)</name>
    <name type="common">Desulfotomaculum carboxydivorans</name>
    <dbReference type="NCBI Taxonomy" id="868595"/>
    <lineage>
        <taxon>Bacteria</taxon>
        <taxon>Bacillati</taxon>
        <taxon>Bacillota</taxon>
        <taxon>Clostridia</taxon>
        <taxon>Eubacteriales</taxon>
        <taxon>Desulfotomaculaceae</taxon>
        <taxon>Desulfotomaculum</taxon>
    </lineage>
</organism>
<dbReference type="KEGG" id="dca:Desca_1165"/>
<dbReference type="GO" id="GO:0006281">
    <property type="term" value="P:DNA repair"/>
    <property type="evidence" value="ECO:0007669"/>
    <property type="project" value="InterPro"/>
</dbReference>
<name>F6B3K0_DESCC</name>
<dbReference type="GO" id="GO:0006310">
    <property type="term" value="P:DNA recombination"/>
    <property type="evidence" value="ECO:0007669"/>
    <property type="project" value="InterPro"/>
</dbReference>